<organism evidence="2 3">
    <name type="scientific">Triparma laevis f. longispina</name>
    <dbReference type="NCBI Taxonomy" id="1714387"/>
    <lineage>
        <taxon>Eukaryota</taxon>
        <taxon>Sar</taxon>
        <taxon>Stramenopiles</taxon>
        <taxon>Ochrophyta</taxon>
        <taxon>Bolidophyceae</taxon>
        <taxon>Parmales</taxon>
        <taxon>Triparmaceae</taxon>
        <taxon>Triparma</taxon>
    </lineage>
</organism>
<proteinExistence type="predicted"/>
<name>A0A9W7KWB8_9STRA</name>
<reference evidence="3" key="1">
    <citation type="journal article" date="2023" name="Commun. Biol.">
        <title>Genome analysis of Parmales, the sister group of diatoms, reveals the evolutionary specialization of diatoms from phago-mixotrophs to photoautotrophs.</title>
        <authorList>
            <person name="Ban H."/>
            <person name="Sato S."/>
            <person name="Yoshikawa S."/>
            <person name="Yamada K."/>
            <person name="Nakamura Y."/>
            <person name="Ichinomiya M."/>
            <person name="Sato N."/>
            <person name="Blanc-Mathieu R."/>
            <person name="Endo H."/>
            <person name="Kuwata A."/>
            <person name="Ogata H."/>
        </authorList>
    </citation>
    <scope>NUCLEOTIDE SEQUENCE [LARGE SCALE GENOMIC DNA]</scope>
    <source>
        <strain evidence="3">NIES 3700</strain>
    </source>
</reference>
<evidence type="ECO:0000313" key="2">
    <source>
        <dbReference type="EMBL" id="GMI13894.1"/>
    </source>
</evidence>
<evidence type="ECO:0000313" key="3">
    <source>
        <dbReference type="Proteomes" id="UP001165122"/>
    </source>
</evidence>
<keyword evidence="1" id="KW-0175">Coiled coil</keyword>
<accession>A0A9W7KWB8</accession>
<dbReference type="AlphaFoldDB" id="A0A9W7KWB8"/>
<comment type="caution">
    <text evidence="2">The sequence shown here is derived from an EMBL/GenBank/DDBJ whole genome shotgun (WGS) entry which is preliminary data.</text>
</comment>
<dbReference type="EMBL" id="BRXW01000202">
    <property type="protein sequence ID" value="GMI13894.1"/>
    <property type="molecule type" value="Genomic_DNA"/>
</dbReference>
<gene>
    <name evidence="2" type="ORF">TrLO_g14623</name>
</gene>
<keyword evidence="3" id="KW-1185">Reference proteome</keyword>
<dbReference type="Proteomes" id="UP001165122">
    <property type="component" value="Unassembled WGS sequence"/>
</dbReference>
<feature type="coiled-coil region" evidence="1">
    <location>
        <begin position="60"/>
        <end position="94"/>
    </location>
</feature>
<protein>
    <submittedName>
        <fullName evidence="2">Uncharacterized protein</fullName>
    </submittedName>
</protein>
<sequence length="230" mass="26249">MSSSSTSSLNTSSFSSTLLPSLNSILLTCLHTPVLSLSTPTPTTLHSKLSLQISRESNIKQWLEKKREEYKVTVEALRIERKLKEGKKANEEDDEKTKKDNSVAALKARIKSLKESLFLKTLSQNCQRQIITSLSLPPPLPKNSTSKSSRIKRILALNAQLKLARLQHSKRHSEIKKRKLNVTEIKPQEKVKNETNLRNILVEVIMKCEEWWLDEQLCGYLLKCQSQQQS</sequence>
<evidence type="ECO:0000256" key="1">
    <source>
        <dbReference type="SAM" id="Coils"/>
    </source>
</evidence>
<dbReference type="OrthoDB" id="10560319at2759"/>